<dbReference type="Pfam" id="PF01890">
    <property type="entry name" value="CbiG_C"/>
    <property type="match status" value="1"/>
</dbReference>
<dbReference type="EMBL" id="CP139965">
    <property type="protein sequence ID" value="WQD77906.1"/>
    <property type="molecule type" value="Genomic_DNA"/>
</dbReference>
<accession>A0ABZ0WKM5</accession>
<dbReference type="SUPFAM" id="SSF159664">
    <property type="entry name" value="CobE/GbiG C-terminal domain-like"/>
    <property type="match status" value="1"/>
</dbReference>
<dbReference type="InterPro" id="IPR002750">
    <property type="entry name" value="CobE/GbiG_C"/>
</dbReference>
<organism evidence="2 3">
    <name type="scientific">Paraburkholderia kururiensis</name>
    <dbReference type="NCBI Taxonomy" id="984307"/>
    <lineage>
        <taxon>Bacteria</taxon>
        <taxon>Pseudomonadati</taxon>
        <taxon>Pseudomonadota</taxon>
        <taxon>Betaproteobacteria</taxon>
        <taxon>Burkholderiales</taxon>
        <taxon>Burkholderiaceae</taxon>
        <taxon>Paraburkholderia</taxon>
    </lineage>
</organism>
<gene>
    <name evidence="2" type="ORF">U0042_28455</name>
</gene>
<evidence type="ECO:0000313" key="2">
    <source>
        <dbReference type="EMBL" id="WQD77906.1"/>
    </source>
</evidence>
<name>A0ABZ0WKM5_9BURK</name>
<reference evidence="2 3" key="1">
    <citation type="submission" date="2023-12" db="EMBL/GenBank/DDBJ databases">
        <title>Genome sequencing and assembly of bacterial species from a model synthetic community.</title>
        <authorList>
            <person name="Hogle S.L."/>
        </authorList>
    </citation>
    <scope>NUCLEOTIDE SEQUENCE [LARGE SCALE GENOMIC DNA]</scope>
    <source>
        <strain evidence="2 3">HAMBI 2494</strain>
    </source>
</reference>
<feature type="domain" description="CobE/GbiG C-terminal" evidence="1">
    <location>
        <begin position="23"/>
        <end position="155"/>
    </location>
</feature>
<sequence length="176" mass="18420">MSRPAMPDSSTDASDGATRGRSLVLGIGCRRGVSLEQIEVAVWAVLADVARHDEAAHRASTYIAEHVACIATIDTKAHEPALLAFCARHALPLKVFCADEIAACLRKHPGLVQSPVVLAHASVAGVCEPCALLAAPGGRLVAAKRAYDGVTVAIADTRRQAGIAAQQFIQPPMRTP</sequence>
<dbReference type="RefSeq" id="WP_232833587.1">
    <property type="nucleotide sequence ID" value="NZ_CP139965.1"/>
</dbReference>
<evidence type="ECO:0000313" key="3">
    <source>
        <dbReference type="Proteomes" id="UP001325479"/>
    </source>
</evidence>
<protein>
    <submittedName>
        <fullName evidence="2">Cobalamin biosynthesis protein</fullName>
    </submittedName>
</protein>
<proteinExistence type="predicted"/>
<evidence type="ECO:0000259" key="1">
    <source>
        <dbReference type="Pfam" id="PF01890"/>
    </source>
</evidence>
<dbReference type="PANTHER" id="PTHR37477">
    <property type="entry name" value="COBALT-PRECORRIN-5A HYDROLASE"/>
    <property type="match status" value="1"/>
</dbReference>
<dbReference type="InterPro" id="IPR036518">
    <property type="entry name" value="CobE/GbiG_C_sf"/>
</dbReference>
<dbReference type="Gene3D" id="3.30.420.180">
    <property type="entry name" value="CobE/GbiG C-terminal domain"/>
    <property type="match status" value="1"/>
</dbReference>
<keyword evidence="3" id="KW-1185">Reference proteome</keyword>
<dbReference type="InterPro" id="IPR052553">
    <property type="entry name" value="CbiG_hydrolase"/>
</dbReference>
<dbReference type="Proteomes" id="UP001325479">
    <property type="component" value="Chromosome"/>
</dbReference>
<dbReference type="PANTHER" id="PTHR37477:SF1">
    <property type="entry name" value="COBALT-PRECORRIN-5A HYDROLASE"/>
    <property type="match status" value="1"/>
</dbReference>